<comment type="cofactor">
    <cofactor evidence="1">
        <name>FAD</name>
        <dbReference type="ChEBI" id="CHEBI:57692"/>
    </cofactor>
</comment>
<comment type="caution">
    <text evidence="6">The sequence shown here is derived from an EMBL/GenBank/DDBJ whole genome shotgun (WGS) entry which is preliminary data.</text>
</comment>
<gene>
    <name evidence="6" type="ORF">FALBO_9918</name>
</gene>
<dbReference type="PANTHER" id="PTHR43400">
    <property type="entry name" value="FUMARATE REDUCTASE"/>
    <property type="match status" value="1"/>
</dbReference>
<reference evidence="6 7" key="1">
    <citation type="submission" date="2020-01" db="EMBL/GenBank/DDBJ databases">
        <title>Identification and distribution of gene clusters putatively required for synthesis of sphingolipid metabolism inhibitors in phylogenetically diverse species of the filamentous fungus Fusarium.</title>
        <authorList>
            <person name="Kim H.-S."/>
            <person name="Busman M."/>
            <person name="Brown D.W."/>
            <person name="Divon H."/>
            <person name="Uhlig S."/>
            <person name="Proctor R.H."/>
        </authorList>
    </citation>
    <scope>NUCLEOTIDE SEQUENCE [LARGE SCALE GENOMIC DNA]</scope>
    <source>
        <strain evidence="6 7">NRRL 20459</strain>
    </source>
</reference>
<dbReference type="PANTHER" id="PTHR43400:SF10">
    <property type="entry name" value="3-OXOSTEROID 1-DEHYDROGENASE"/>
    <property type="match status" value="1"/>
</dbReference>
<evidence type="ECO:0000313" key="7">
    <source>
        <dbReference type="Proteomes" id="UP000554235"/>
    </source>
</evidence>
<evidence type="ECO:0000256" key="3">
    <source>
        <dbReference type="ARBA" id="ARBA00022827"/>
    </source>
</evidence>
<evidence type="ECO:0000313" key="6">
    <source>
        <dbReference type="EMBL" id="KAF4463260.1"/>
    </source>
</evidence>
<keyword evidence="7" id="KW-1185">Reference proteome</keyword>
<keyword evidence="3" id="KW-0274">FAD</keyword>
<dbReference type="EMBL" id="JAADYS010001399">
    <property type="protein sequence ID" value="KAF4463260.1"/>
    <property type="molecule type" value="Genomic_DNA"/>
</dbReference>
<dbReference type="GO" id="GO:0016491">
    <property type="term" value="F:oxidoreductase activity"/>
    <property type="evidence" value="ECO:0007669"/>
    <property type="project" value="UniProtKB-KW"/>
</dbReference>
<feature type="domain" description="FAD-dependent oxidoreductase 2 FAD-binding" evidence="5">
    <location>
        <begin position="12"/>
        <end position="536"/>
    </location>
</feature>
<dbReference type="Gene3D" id="3.90.700.10">
    <property type="entry name" value="Succinate dehydrogenase/fumarate reductase flavoprotein, catalytic domain"/>
    <property type="match status" value="1"/>
</dbReference>
<dbReference type="SUPFAM" id="SSF51905">
    <property type="entry name" value="FAD/NAD(P)-binding domain"/>
    <property type="match status" value="1"/>
</dbReference>
<dbReference type="SUPFAM" id="SSF56425">
    <property type="entry name" value="Succinate dehydrogenase/fumarate reductase flavoprotein, catalytic domain"/>
    <property type="match status" value="1"/>
</dbReference>
<sequence length="595" mass="64681">MDHLHETVVTCDILIIGGGAAGLTGAAVAEGHKTILVEKAGKIGGRTTLSSGMIWMPSNTASRPCRSFRRPRPVDGKDQGRMYIEKAVAASDPDGNGLLSAAAKKRTTAFLTKGPAMINFLREKGFKWMRRRSRFPDYHPSLGGSRPTGGRALDPAVVDMAALGPFARYAPHENERPVASRFEDLRVLKRRLSSVQDFLAAGKILLRSSLYGIYLDHPVSMGRSLIVQLLSICRREQVDIYTDTELLGLWCEDGVVLGGRLKRGRESFKVRALRGVLLATGGFDGHLGGSDVAFPLQPGADSHPVDSPGSAVALGRRIGARTCSVRELGGIPMMKDPRTGRRIPAMFEISLPFSILVNSQGHRFSAESRPPGLVAETMLAMSERCVTRDARAWLIVDQSYRRRYSLGSIRQWTAINRALDRGFLLQADTIGSLADKLGIARQTLEATVQQWNEACDGGSDVDHKRGNDDFQRFMGDPRVRPNPCLGPIKRAPFYATRITPVGDRPEERLLTDEHGRVLRPDDSIIPGLYAVGSASACVIRDTPLGAGAALASSMTFAYAAVQHMLLQEKGSAIGLDLAEEDRGGADTIESKRFEG</sequence>
<name>A0A8H4P8J8_9HYPO</name>
<evidence type="ECO:0000256" key="2">
    <source>
        <dbReference type="ARBA" id="ARBA00022630"/>
    </source>
</evidence>
<dbReference type="InterPro" id="IPR027477">
    <property type="entry name" value="Succ_DH/fumarate_Rdtase_cat_sf"/>
</dbReference>
<dbReference type="GO" id="GO:0008202">
    <property type="term" value="P:steroid metabolic process"/>
    <property type="evidence" value="ECO:0007669"/>
    <property type="project" value="UniProtKB-ARBA"/>
</dbReference>
<dbReference type="InterPro" id="IPR003953">
    <property type="entry name" value="FAD-dep_OxRdtase_2_FAD-bd"/>
</dbReference>
<keyword evidence="4" id="KW-0560">Oxidoreductase</keyword>
<evidence type="ECO:0000256" key="4">
    <source>
        <dbReference type="ARBA" id="ARBA00023002"/>
    </source>
</evidence>
<dbReference type="AlphaFoldDB" id="A0A8H4P8J8"/>
<dbReference type="Gene3D" id="3.50.50.60">
    <property type="entry name" value="FAD/NAD(P)-binding domain"/>
    <property type="match status" value="2"/>
</dbReference>
<dbReference type="InterPro" id="IPR050315">
    <property type="entry name" value="FAD-oxidoreductase_2"/>
</dbReference>
<accession>A0A8H4P8J8</accession>
<keyword evidence="2" id="KW-0285">Flavoprotein</keyword>
<dbReference type="Proteomes" id="UP000554235">
    <property type="component" value="Unassembled WGS sequence"/>
</dbReference>
<protein>
    <submittedName>
        <fullName evidence="6">3-oxosteroid 1-dehydrogenase</fullName>
    </submittedName>
</protein>
<evidence type="ECO:0000256" key="1">
    <source>
        <dbReference type="ARBA" id="ARBA00001974"/>
    </source>
</evidence>
<dbReference type="Pfam" id="PF00890">
    <property type="entry name" value="FAD_binding_2"/>
    <property type="match status" value="1"/>
</dbReference>
<dbReference type="InterPro" id="IPR036188">
    <property type="entry name" value="FAD/NAD-bd_sf"/>
</dbReference>
<evidence type="ECO:0000259" key="5">
    <source>
        <dbReference type="Pfam" id="PF00890"/>
    </source>
</evidence>
<organism evidence="6 7">
    <name type="scientific">Fusarium albosuccineum</name>
    <dbReference type="NCBI Taxonomy" id="1237068"/>
    <lineage>
        <taxon>Eukaryota</taxon>
        <taxon>Fungi</taxon>
        <taxon>Dikarya</taxon>
        <taxon>Ascomycota</taxon>
        <taxon>Pezizomycotina</taxon>
        <taxon>Sordariomycetes</taxon>
        <taxon>Hypocreomycetidae</taxon>
        <taxon>Hypocreales</taxon>
        <taxon>Nectriaceae</taxon>
        <taxon>Fusarium</taxon>
        <taxon>Fusarium decemcellulare species complex</taxon>
    </lineage>
</organism>
<proteinExistence type="predicted"/>
<dbReference type="OrthoDB" id="7777654at2759"/>